<dbReference type="SUPFAM" id="SSF54523">
    <property type="entry name" value="Pili subunits"/>
    <property type="match status" value="1"/>
</dbReference>
<dbReference type="InterPro" id="IPR012902">
    <property type="entry name" value="N_methyl_site"/>
</dbReference>
<dbReference type="EMBL" id="QZCH01000003">
    <property type="protein sequence ID" value="RJG49979.1"/>
    <property type="molecule type" value="Genomic_DNA"/>
</dbReference>
<evidence type="ECO:0000256" key="1">
    <source>
        <dbReference type="SAM" id="Phobius"/>
    </source>
</evidence>
<keyword evidence="1" id="KW-0472">Membrane</keyword>
<gene>
    <name evidence="2" type="ORF">D1Z90_04865</name>
</gene>
<sequence>MKQALNKQSGFTLIELVIVIIVLGILAATAAPKFIDLQTDARQSALNGLKAALEGGATLTYAKAAIAGKEKDATAADLDVDGRTVNIIFGYPTALNVGIGAAVDLSSGDWATTEVAAAGGEPAILQIAATGTTPETNGSCWVEYAETETATDRPVISIVGLDSTGADTTECP</sequence>
<accession>A0A418YI23</accession>
<keyword evidence="1" id="KW-1133">Transmembrane helix</keyword>
<dbReference type="NCBIfam" id="TIGR02532">
    <property type="entry name" value="IV_pilin_GFxxxE"/>
    <property type="match status" value="1"/>
</dbReference>
<feature type="transmembrane region" description="Helical" evidence="1">
    <location>
        <begin position="12"/>
        <end position="31"/>
    </location>
</feature>
<evidence type="ECO:0000313" key="3">
    <source>
        <dbReference type="Proteomes" id="UP000283255"/>
    </source>
</evidence>
<reference evidence="2 3" key="2">
    <citation type="submission" date="2019-01" db="EMBL/GenBank/DDBJ databases">
        <title>Motilimonas pumilus sp. nov., isolated from the gut of sea cucumber (Apostichopus japonicus).</title>
        <authorList>
            <person name="Wang F.-Q."/>
            <person name="Ren L.-H."/>
            <person name="Lin Y.-W."/>
            <person name="Sun G.-H."/>
            <person name="Du Z.-J."/>
            <person name="Zhao J.-X."/>
            <person name="Liu X.-J."/>
            <person name="Liu L.-J."/>
        </authorList>
    </citation>
    <scope>NUCLEOTIDE SEQUENCE [LARGE SCALE GENOMIC DNA]</scope>
    <source>
        <strain evidence="2 3">PLHSC7-2</strain>
    </source>
</reference>
<name>A0A418YI23_9GAMM</name>
<organism evidence="2 3">
    <name type="scientific">Motilimonas pumila</name>
    <dbReference type="NCBI Taxonomy" id="2303987"/>
    <lineage>
        <taxon>Bacteria</taxon>
        <taxon>Pseudomonadati</taxon>
        <taxon>Pseudomonadota</taxon>
        <taxon>Gammaproteobacteria</taxon>
        <taxon>Alteromonadales</taxon>
        <taxon>Alteromonadales genera incertae sedis</taxon>
        <taxon>Motilimonas</taxon>
    </lineage>
</organism>
<protein>
    <submittedName>
        <fullName evidence="2">Type II secretion system protein</fullName>
    </submittedName>
</protein>
<keyword evidence="1" id="KW-0812">Transmembrane</keyword>
<dbReference type="Gene3D" id="3.30.700.10">
    <property type="entry name" value="Glycoprotein, Type 4 Pilin"/>
    <property type="match status" value="1"/>
</dbReference>
<keyword evidence="3" id="KW-1185">Reference proteome</keyword>
<reference evidence="2 3" key="1">
    <citation type="submission" date="2018-09" db="EMBL/GenBank/DDBJ databases">
        <authorList>
            <person name="Wang F."/>
        </authorList>
    </citation>
    <scope>NUCLEOTIDE SEQUENCE [LARGE SCALE GENOMIC DNA]</scope>
    <source>
        <strain evidence="2 3">PLHSC7-2</strain>
    </source>
</reference>
<dbReference type="RefSeq" id="WP_119909625.1">
    <property type="nucleotide sequence ID" value="NZ_QZCH01000003.1"/>
</dbReference>
<proteinExistence type="predicted"/>
<comment type="caution">
    <text evidence="2">The sequence shown here is derived from an EMBL/GenBank/DDBJ whole genome shotgun (WGS) entry which is preliminary data.</text>
</comment>
<dbReference type="OrthoDB" id="5902365at2"/>
<dbReference type="PROSITE" id="PS00409">
    <property type="entry name" value="PROKAR_NTER_METHYL"/>
    <property type="match status" value="1"/>
</dbReference>
<dbReference type="AlphaFoldDB" id="A0A418YI23"/>
<dbReference type="Pfam" id="PF07963">
    <property type="entry name" value="N_methyl"/>
    <property type="match status" value="1"/>
</dbReference>
<dbReference type="InterPro" id="IPR045584">
    <property type="entry name" value="Pilin-like"/>
</dbReference>
<dbReference type="Proteomes" id="UP000283255">
    <property type="component" value="Unassembled WGS sequence"/>
</dbReference>
<evidence type="ECO:0000313" key="2">
    <source>
        <dbReference type="EMBL" id="RJG49979.1"/>
    </source>
</evidence>